<reference evidence="2 3" key="1">
    <citation type="submission" date="2016-10" db="EMBL/GenBank/DDBJ databases">
        <authorList>
            <person name="de Groot N.N."/>
        </authorList>
    </citation>
    <scope>NUCLEOTIDE SEQUENCE [LARGE SCALE GENOMIC DNA]</scope>
    <source>
        <strain evidence="2 3">KHGC13</strain>
    </source>
</reference>
<dbReference type="AlphaFoldDB" id="A0A1I7F193"/>
<dbReference type="PANTHER" id="PTHR33712">
    <property type="entry name" value="LIGHT-INDEPENDENT PROTOCHLOROPHYLLIDE REDUCTASE SUBUNIT B"/>
    <property type="match status" value="1"/>
</dbReference>
<feature type="domain" description="Nitrogenase/oxidoreductase component 1" evidence="1">
    <location>
        <begin position="28"/>
        <end position="326"/>
    </location>
</feature>
<protein>
    <submittedName>
        <fullName evidence="2">Nitrogenase component 1 type Oxidoreductase</fullName>
    </submittedName>
</protein>
<dbReference type="EMBL" id="FPBT01000001">
    <property type="protein sequence ID" value="SFU29918.1"/>
    <property type="molecule type" value="Genomic_DNA"/>
</dbReference>
<dbReference type="GO" id="GO:0016491">
    <property type="term" value="F:oxidoreductase activity"/>
    <property type="evidence" value="ECO:0007669"/>
    <property type="project" value="InterPro"/>
</dbReference>
<proteinExistence type="predicted"/>
<dbReference type="InterPro" id="IPR000510">
    <property type="entry name" value="Nase/OxRdtase_comp1"/>
</dbReference>
<dbReference type="OrthoDB" id="3199475at2"/>
<dbReference type="Proteomes" id="UP000198817">
    <property type="component" value="Unassembled WGS sequence"/>
</dbReference>
<accession>A0A1I7F193</accession>
<evidence type="ECO:0000259" key="1">
    <source>
        <dbReference type="Pfam" id="PF00148"/>
    </source>
</evidence>
<evidence type="ECO:0000313" key="2">
    <source>
        <dbReference type="EMBL" id="SFU29918.1"/>
    </source>
</evidence>
<dbReference type="Gene3D" id="3.40.50.1980">
    <property type="entry name" value="Nitrogenase molybdenum iron protein domain"/>
    <property type="match status" value="2"/>
</dbReference>
<dbReference type="PANTHER" id="PTHR33712:SF7">
    <property type="entry name" value="LIGHT-INDEPENDENT PROTOCHLOROPHYLLIDE REDUCTASE SUBUNIT B"/>
    <property type="match status" value="1"/>
</dbReference>
<dbReference type="STRING" id="155865.SAMN05216515_10532"/>
<gene>
    <name evidence="2" type="ORF">SAMN05216508_101175</name>
</gene>
<evidence type="ECO:0000313" key="3">
    <source>
        <dbReference type="Proteomes" id="UP000198817"/>
    </source>
</evidence>
<dbReference type="Pfam" id="PF00148">
    <property type="entry name" value="Oxidored_nitro"/>
    <property type="match status" value="1"/>
</dbReference>
<dbReference type="InterPro" id="IPR050152">
    <property type="entry name" value="ChlB/BchB/BchZ"/>
</dbReference>
<organism evidence="2 3">
    <name type="scientific">Eubacterium pyruvativorans</name>
    <dbReference type="NCBI Taxonomy" id="155865"/>
    <lineage>
        <taxon>Bacteria</taxon>
        <taxon>Bacillati</taxon>
        <taxon>Bacillota</taxon>
        <taxon>Clostridia</taxon>
        <taxon>Eubacteriales</taxon>
        <taxon>Eubacteriaceae</taxon>
        <taxon>Eubacterium</taxon>
    </lineage>
</organism>
<dbReference type="RefSeq" id="WP_090469352.1">
    <property type="nucleotide sequence ID" value="NZ_FOWF01000005.1"/>
</dbReference>
<dbReference type="SUPFAM" id="SSF53807">
    <property type="entry name" value="Helical backbone' metal receptor"/>
    <property type="match status" value="1"/>
</dbReference>
<name>A0A1I7F193_9FIRM</name>
<sequence length="419" mass="46007">MKQAQRVLSTYSVDIFGICSALYELGGLVVIHDASGCNSTYGTHNEPRWYDTPSMVYISGLREVDTIFGNDTRLVEDVSEVARETRPAFVAVGGSPMPNAIGTDFRAVARLIEKNTGIPSMGFRTDGIHSYLPGAGEAFLQLAKRFLKDPAEERRDGGAPGRKKIRVNLLGVTPLDFSVVGNVTEMKRLIRENDMELTGCWAMGDTLEHLADSAEADVNAVVSATGIPAAEYMKERYGIPFVTGIPMGEAGTKAWLRALREAALGEGNGIFLPVDEKASGKGSELYVLNAWKEEKAPDAEETDVLLIGEPVFTASLACLLERELGILHVSRICPMPDAPRVLMKDVKVVTIEDALREHCREAKRVIADPIYARLLPEEREKFISLPHEAYSGRHYRDQIPRFIGPDFSSWVSGNLGPVR</sequence>
<keyword evidence="3" id="KW-1185">Reference proteome</keyword>